<feature type="region of interest" description="Disordered" evidence="2">
    <location>
        <begin position="164"/>
        <end position="183"/>
    </location>
</feature>
<keyword evidence="5" id="KW-1185">Reference proteome</keyword>
<accession>A0ABQ8FLB4</accession>
<dbReference type="PROSITE" id="PS50069">
    <property type="entry name" value="CULLIN_2"/>
    <property type="match status" value="1"/>
</dbReference>
<dbReference type="InterPro" id="IPR044554">
    <property type="entry name" value="ANAPC2"/>
</dbReference>
<feature type="domain" description="Cullin family profile" evidence="3">
    <location>
        <begin position="386"/>
        <end position="612"/>
    </location>
</feature>
<dbReference type="PANTHER" id="PTHR45957:SF1">
    <property type="entry name" value="ANAPHASE-PROMOTING COMPLEX SUBUNIT 2"/>
    <property type="match status" value="1"/>
</dbReference>
<evidence type="ECO:0000256" key="1">
    <source>
        <dbReference type="PROSITE-ProRule" id="PRU00330"/>
    </source>
</evidence>
<organism evidence="4 5">
    <name type="scientific">Batrachochytrium salamandrivorans</name>
    <dbReference type="NCBI Taxonomy" id="1357716"/>
    <lineage>
        <taxon>Eukaryota</taxon>
        <taxon>Fungi</taxon>
        <taxon>Fungi incertae sedis</taxon>
        <taxon>Chytridiomycota</taxon>
        <taxon>Chytridiomycota incertae sedis</taxon>
        <taxon>Chytridiomycetes</taxon>
        <taxon>Rhizophydiales</taxon>
        <taxon>Rhizophydiales incertae sedis</taxon>
        <taxon>Batrachochytrium</taxon>
    </lineage>
</organism>
<evidence type="ECO:0000313" key="4">
    <source>
        <dbReference type="EMBL" id="KAH6600258.1"/>
    </source>
</evidence>
<evidence type="ECO:0000313" key="5">
    <source>
        <dbReference type="Proteomes" id="UP001648503"/>
    </source>
</evidence>
<dbReference type="Gene3D" id="3.30.230.130">
    <property type="entry name" value="Cullin, Chain C, Domain 2"/>
    <property type="match status" value="1"/>
</dbReference>
<evidence type="ECO:0000259" key="3">
    <source>
        <dbReference type="PROSITE" id="PS50069"/>
    </source>
</evidence>
<gene>
    <name evidence="4" type="ORF">BASA50_002433</name>
</gene>
<dbReference type="SUPFAM" id="SSF75632">
    <property type="entry name" value="Cullin homology domain"/>
    <property type="match status" value="1"/>
</dbReference>
<feature type="compositionally biased region" description="Basic and acidic residues" evidence="2">
    <location>
        <begin position="164"/>
        <end position="173"/>
    </location>
</feature>
<sequence length="731" mass="82924">MSVVDTLDPLLLSRVVAATASVLEPHHIDRQREQQAHTIDLLKSLLPLLPSPALYEWTLWFESLCLSRLSGLLSALFQGYDRLVESTDDPSKLLAAIEDIMQKCMLEFGLYSSLAKVIPNKSDLLTAKLRAAYLAQIRHVSTRRFQEDSARHFARLIADIMHRPSDHATKEGNDENDNLKQNTTMNTTTMSSQLHDSENTLRSICDMFRLSGFAPVVKEIYNDILNQKIEQHVVFLARGDEYVPIASQLREWLDGHILRWAHILEGHELNDDAESREKMLEFYAFQTLCVTRVHDAFEIVRDFPESIPAISDLKIALKKYNNMGCLLSTLETAIKSRLLHCGAFTEDILCYYISTAKVMWMLECSEDAMTAMLDPIRCYLRLREDSLRQIVVQLIDHEKEPDDTVGMSTLVLQELSLVKINQLIQVFSNKETYTKDYQEFLAARLLAMCDFDVDEDKENLAMIELRLGNEHTSSAQVMMKDVQESRRFAAQFQKESKELPIFSVLIVSGLFWPSEKILDIPLNVPTVIASFMSEYEKAYTSLKAQTLKWRPALGIVDIEVGSGEHSIRVLASPAQASIISLFSDLDRISVDEAEQNTKLSRVFVKQAVAFWSQHRVLALQGDTIVNVFGISDDTSQNMHENTSGVDADAAAQEDTEVDPQASRLEKLQDSLWPFVEAALVAHESMSLHDVHQQLSRFFGPIDEADLRVLFDWAIETSKVERIGQNYISKNG</sequence>
<dbReference type="Proteomes" id="UP001648503">
    <property type="component" value="Unassembled WGS sequence"/>
</dbReference>
<dbReference type="InterPro" id="IPR036317">
    <property type="entry name" value="Cullin_homology_sf"/>
</dbReference>
<evidence type="ECO:0000256" key="2">
    <source>
        <dbReference type="SAM" id="MobiDB-lite"/>
    </source>
</evidence>
<dbReference type="PANTHER" id="PTHR45957">
    <property type="entry name" value="ANAPHASE-PROMOTING COMPLEX SUBUNIT 2"/>
    <property type="match status" value="1"/>
</dbReference>
<comment type="caution">
    <text evidence="4">The sequence shown here is derived from an EMBL/GenBank/DDBJ whole genome shotgun (WGS) entry which is preliminary data.</text>
</comment>
<dbReference type="Gene3D" id="1.20.1310.10">
    <property type="entry name" value="Cullin Repeats"/>
    <property type="match status" value="1"/>
</dbReference>
<dbReference type="EMBL" id="JAFCIX010000042">
    <property type="protein sequence ID" value="KAH6600258.1"/>
    <property type="molecule type" value="Genomic_DNA"/>
</dbReference>
<reference evidence="4 5" key="1">
    <citation type="submission" date="2021-02" db="EMBL/GenBank/DDBJ databases">
        <title>Variation within the Batrachochytrium salamandrivorans European outbreak.</title>
        <authorList>
            <person name="Kelly M."/>
            <person name="Pasmans F."/>
            <person name="Shea T.P."/>
            <person name="Munoz J.F."/>
            <person name="Carranza S."/>
            <person name="Cuomo C.A."/>
            <person name="Martel A."/>
        </authorList>
    </citation>
    <scope>NUCLEOTIDE SEQUENCE [LARGE SCALE GENOMIC DNA]</scope>
    <source>
        <strain evidence="4 5">AMFP18/2</strain>
    </source>
</reference>
<dbReference type="Pfam" id="PF25773">
    <property type="entry name" value="TPR_ANAPC2"/>
    <property type="match status" value="1"/>
</dbReference>
<comment type="similarity">
    <text evidence="1">Belongs to the cullin family.</text>
</comment>
<dbReference type="InterPro" id="IPR057975">
    <property type="entry name" value="TPR_ANAPC2"/>
</dbReference>
<name>A0ABQ8FLB4_9FUNG</name>
<dbReference type="InterPro" id="IPR016158">
    <property type="entry name" value="Cullin_homology"/>
</dbReference>
<protein>
    <recommendedName>
        <fullName evidence="3">Cullin family profile domain-containing protein</fullName>
    </recommendedName>
</protein>
<dbReference type="SMART" id="SM00182">
    <property type="entry name" value="CULLIN"/>
    <property type="match status" value="1"/>
</dbReference>
<proteinExistence type="inferred from homology"/>